<keyword evidence="3" id="KW-1185">Reference proteome</keyword>
<dbReference type="AlphaFoldDB" id="A0A7W6H779"/>
<name>A0A7W6H779_9HYPH</name>
<dbReference type="EMBL" id="JACIEK010000013">
    <property type="protein sequence ID" value="MBB3999894.1"/>
    <property type="molecule type" value="Genomic_DNA"/>
</dbReference>
<accession>A0A7W6H779</accession>
<gene>
    <name evidence="2" type="ORF">GGR04_003766</name>
</gene>
<evidence type="ECO:0000313" key="2">
    <source>
        <dbReference type="EMBL" id="MBB3999894.1"/>
    </source>
</evidence>
<evidence type="ECO:0008006" key="4">
    <source>
        <dbReference type="Google" id="ProtNLM"/>
    </source>
</evidence>
<dbReference type="RefSeq" id="WP_183201403.1">
    <property type="nucleotide sequence ID" value="NZ_JACIEK010000013.1"/>
</dbReference>
<evidence type="ECO:0000256" key="1">
    <source>
        <dbReference type="SAM" id="SignalP"/>
    </source>
</evidence>
<evidence type="ECO:0000313" key="3">
    <source>
        <dbReference type="Proteomes" id="UP000542776"/>
    </source>
</evidence>
<comment type="caution">
    <text evidence="2">The sequence shown here is derived from an EMBL/GenBank/DDBJ whole genome shotgun (WGS) entry which is preliminary data.</text>
</comment>
<proteinExistence type="predicted"/>
<reference evidence="2 3" key="1">
    <citation type="submission" date="2020-08" db="EMBL/GenBank/DDBJ databases">
        <title>Genomic Encyclopedia of Type Strains, Phase IV (KMG-IV): sequencing the most valuable type-strain genomes for metagenomic binning, comparative biology and taxonomic classification.</title>
        <authorList>
            <person name="Goeker M."/>
        </authorList>
    </citation>
    <scope>NUCLEOTIDE SEQUENCE [LARGE SCALE GENOMIC DNA]</scope>
    <source>
        <strain evidence="2 3">DSM 102238</strain>
    </source>
</reference>
<dbReference type="InterPro" id="IPR024409">
    <property type="entry name" value="DUF3833"/>
</dbReference>
<organism evidence="2 3">
    <name type="scientific">Aureimonas pseudogalii</name>
    <dbReference type="NCBI Taxonomy" id="1744844"/>
    <lineage>
        <taxon>Bacteria</taxon>
        <taxon>Pseudomonadati</taxon>
        <taxon>Pseudomonadota</taxon>
        <taxon>Alphaproteobacteria</taxon>
        <taxon>Hyphomicrobiales</taxon>
        <taxon>Aurantimonadaceae</taxon>
        <taxon>Aureimonas</taxon>
    </lineage>
</organism>
<feature type="chain" id="PRO_5031239696" description="DUF3833 domain-containing protein" evidence="1">
    <location>
        <begin position="25"/>
        <end position="185"/>
    </location>
</feature>
<keyword evidence="1" id="KW-0732">Signal</keyword>
<feature type="signal peptide" evidence="1">
    <location>
        <begin position="1"/>
        <end position="24"/>
    </location>
</feature>
<dbReference type="Pfam" id="PF12915">
    <property type="entry name" value="DUF3833"/>
    <property type="match status" value="1"/>
</dbReference>
<sequence length="185" mass="19327">MTRRLAALAILAVAGLAVAGSARAAAPFDLADFFAGSSQSAGEVRTLLVFREAFTATFTGRRDGERLRLDERFAFRDGARLQRWDLTQRGAEISGTVETELGDGTLAAPVPVAGTRTPIGAVLTYRGHAPGGGATLFGFRHEMTANTDGTVSNHVSVTKFGLPVATSDVTFAKSAAALAAHLPRP</sequence>
<dbReference type="Proteomes" id="UP000542776">
    <property type="component" value="Unassembled WGS sequence"/>
</dbReference>
<protein>
    <recommendedName>
        <fullName evidence="4">DUF3833 domain-containing protein</fullName>
    </recommendedName>
</protein>